<comment type="caution">
    <text evidence="1">The sequence shown here is derived from an EMBL/GenBank/DDBJ whole genome shotgun (WGS) entry which is preliminary data.</text>
</comment>
<evidence type="ECO:0000313" key="2">
    <source>
        <dbReference type="Proteomes" id="UP000712600"/>
    </source>
</evidence>
<proteinExistence type="predicted"/>
<sequence length="94" mass="10362">MGPASIGYQSGISTRFDRNLNLRWSDATLSSLPCKVDFSRKSFLSAATSTHNKECSNRARVCSLPNTDEKLETPILDSIETPSQLKNLTVKVKS</sequence>
<evidence type="ECO:0000313" key="1">
    <source>
        <dbReference type="EMBL" id="KAF3500219.1"/>
    </source>
</evidence>
<dbReference type="EMBL" id="QGKX02001621">
    <property type="protein sequence ID" value="KAF3500219.1"/>
    <property type="molecule type" value="Genomic_DNA"/>
</dbReference>
<organism evidence="1 2">
    <name type="scientific">Brassica cretica</name>
    <name type="common">Mustard</name>
    <dbReference type="NCBI Taxonomy" id="69181"/>
    <lineage>
        <taxon>Eukaryota</taxon>
        <taxon>Viridiplantae</taxon>
        <taxon>Streptophyta</taxon>
        <taxon>Embryophyta</taxon>
        <taxon>Tracheophyta</taxon>
        <taxon>Spermatophyta</taxon>
        <taxon>Magnoliopsida</taxon>
        <taxon>eudicotyledons</taxon>
        <taxon>Gunneridae</taxon>
        <taxon>Pentapetalae</taxon>
        <taxon>rosids</taxon>
        <taxon>malvids</taxon>
        <taxon>Brassicales</taxon>
        <taxon>Brassicaceae</taxon>
        <taxon>Brassiceae</taxon>
        <taxon>Brassica</taxon>
    </lineage>
</organism>
<gene>
    <name evidence="1" type="ORF">F2Q69_00045036</name>
</gene>
<name>A0A8S9NGR7_BRACR</name>
<protein>
    <submittedName>
        <fullName evidence="1">Uncharacterized protein</fullName>
    </submittedName>
</protein>
<reference evidence="1" key="1">
    <citation type="submission" date="2019-12" db="EMBL/GenBank/DDBJ databases">
        <title>Genome sequencing and annotation of Brassica cretica.</title>
        <authorList>
            <person name="Studholme D.J."/>
            <person name="Sarris P."/>
        </authorList>
    </citation>
    <scope>NUCLEOTIDE SEQUENCE</scope>
    <source>
        <strain evidence="1">PFS-109/04</strain>
        <tissue evidence="1">Leaf</tissue>
    </source>
</reference>
<dbReference type="AlphaFoldDB" id="A0A8S9NGR7"/>
<dbReference type="Proteomes" id="UP000712600">
    <property type="component" value="Unassembled WGS sequence"/>
</dbReference>
<accession>A0A8S9NGR7</accession>